<name>A0ABV9MW70_9ENTE</name>
<keyword evidence="1" id="KW-0732">Signal</keyword>
<accession>A0ABV9MW70</accession>
<dbReference type="RefSeq" id="WP_204653021.1">
    <property type="nucleotide sequence ID" value="NZ_JAFBFD010000004.1"/>
</dbReference>
<feature type="signal peptide" evidence="1">
    <location>
        <begin position="1"/>
        <end position="23"/>
    </location>
</feature>
<proteinExistence type="predicted"/>
<dbReference type="InterPro" id="IPR040491">
    <property type="entry name" value="DUF5626"/>
</dbReference>
<evidence type="ECO:0000256" key="1">
    <source>
        <dbReference type="SAM" id="SignalP"/>
    </source>
</evidence>
<reference evidence="4" key="1">
    <citation type="journal article" date="2019" name="Int. J. Syst. Evol. Microbiol.">
        <title>The Global Catalogue of Microorganisms (GCM) 10K type strain sequencing project: providing services to taxonomists for standard genome sequencing and annotation.</title>
        <authorList>
            <consortium name="The Broad Institute Genomics Platform"/>
            <consortium name="The Broad Institute Genome Sequencing Center for Infectious Disease"/>
            <person name="Wu L."/>
            <person name="Ma J."/>
        </authorList>
    </citation>
    <scope>NUCLEOTIDE SEQUENCE [LARGE SCALE GENOMIC DNA]</scope>
    <source>
        <strain evidence="4">CGMCC 1.19032</strain>
    </source>
</reference>
<comment type="caution">
    <text evidence="3">The sequence shown here is derived from an EMBL/GenBank/DDBJ whole genome shotgun (WGS) entry which is preliminary data.</text>
</comment>
<protein>
    <submittedName>
        <fullName evidence="3">DUF5626 family protein</fullName>
    </submittedName>
</protein>
<feature type="chain" id="PRO_5046713528" evidence="1">
    <location>
        <begin position="24"/>
        <end position="156"/>
    </location>
</feature>
<evidence type="ECO:0000259" key="2">
    <source>
        <dbReference type="Pfam" id="PF18540"/>
    </source>
</evidence>
<dbReference type="Pfam" id="PF18540">
    <property type="entry name" value="DUF5626"/>
    <property type="match status" value="1"/>
</dbReference>
<evidence type="ECO:0000313" key="4">
    <source>
        <dbReference type="Proteomes" id="UP001595969"/>
    </source>
</evidence>
<gene>
    <name evidence="3" type="ORF">ACFO5I_10960</name>
</gene>
<dbReference type="Gene3D" id="2.60.40.3860">
    <property type="match status" value="1"/>
</dbReference>
<dbReference type="Proteomes" id="UP001595969">
    <property type="component" value="Unassembled WGS sequence"/>
</dbReference>
<sequence length="156" mass="17172">MKKYILSLFAIVCFLLFPLPIHATENHLEAVASFDLSNDSRQEQTIQTKEGEVLVVLTSLNQGRKPYAIQDGTYLVEYTSFASWSASFKINISNNNITSVHSGTARAITGSITSTRLEKVNNTQAKYHITRKLMGISYYSGMQASVSGSNLNVSGI</sequence>
<organism evidence="3 4">
    <name type="scientific">Enterococcus lemanii</name>
    <dbReference type="NCBI Taxonomy" id="1159752"/>
    <lineage>
        <taxon>Bacteria</taxon>
        <taxon>Bacillati</taxon>
        <taxon>Bacillota</taxon>
        <taxon>Bacilli</taxon>
        <taxon>Lactobacillales</taxon>
        <taxon>Enterococcaceae</taxon>
        <taxon>Enterococcus</taxon>
    </lineage>
</organism>
<feature type="domain" description="DUF5626" evidence="2">
    <location>
        <begin position="35"/>
        <end position="153"/>
    </location>
</feature>
<dbReference type="EMBL" id="JBHSGS010000061">
    <property type="protein sequence ID" value="MFC4720242.1"/>
    <property type="molecule type" value="Genomic_DNA"/>
</dbReference>
<evidence type="ECO:0000313" key="3">
    <source>
        <dbReference type="EMBL" id="MFC4720242.1"/>
    </source>
</evidence>
<keyword evidence="4" id="KW-1185">Reference proteome</keyword>